<keyword evidence="7 9" id="KW-0472">Membrane</keyword>
<evidence type="ECO:0000256" key="4">
    <source>
        <dbReference type="ARBA" id="ARBA00022519"/>
    </source>
</evidence>
<dbReference type="STRING" id="87541.AWM71_02490"/>
<organism evidence="10 11">
    <name type="scientific">Aerococcus christensenii</name>
    <dbReference type="NCBI Taxonomy" id="87541"/>
    <lineage>
        <taxon>Bacteria</taxon>
        <taxon>Bacillati</taxon>
        <taxon>Bacillota</taxon>
        <taxon>Bacilli</taxon>
        <taxon>Lactobacillales</taxon>
        <taxon>Aerococcaceae</taxon>
        <taxon>Aerococcus</taxon>
    </lineage>
</organism>
<comment type="similarity">
    <text evidence="8">Belongs to the TsuA/YedE (TC 9.B.102) family.</text>
</comment>
<feature type="transmembrane region" description="Helical" evidence="9">
    <location>
        <begin position="137"/>
        <end position="157"/>
    </location>
</feature>
<feature type="transmembrane region" description="Helical" evidence="9">
    <location>
        <begin position="74"/>
        <end position="92"/>
    </location>
</feature>
<evidence type="ECO:0000256" key="2">
    <source>
        <dbReference type="ARBA" id="ARBA00022448"/>
    </source>
</evidence>
<dbReference type="InterPro" id="IPR007272">
    <property type="entry name" value="Sulf_transp_TsuA/YedE"/>
</dbReference>
<protein>
    <submittedName>
        <fullName evidence="10">YeeE/YedE family protein</fullName>
    </submittedName>
</protein>
<feature type="transmembrane region" description="Helical" evidence="9">
    <location>
        <begin position="398"/>
        <end position="418"/>
    </location>
</feature>
<dbReference type="PANTHER" id="PTHR30574:SF1">
    <property type="entry name" value="SULPHUR TRANSPORT DOMAIN-CONTAINING PROTEIN"/>
    <property type="match status" value="1"/>
</dbReference>
<evidence type="ECO:0000256" key="5">
    <source>
        <dbReference type="ARBA" id="ARBA00022692"/>
    </source>
</evidence>
<feature type="transmembrane region" description="Helical" evidence="9">
    <location>
        <begin position="369"/>
        <end position="386"/>
    </location>
</feature>
<evidence type="ECO:0000256" key="3">
    <source>
        <dbReference type="ARBA" id="ARBA00022475"/>
    </source>
</evidence>
<evidence type="ECO:0000256" key="8">
    <source>
        <dbReference type="ARBA" id="ARBA00035655"/>
    </source>
</evidence>
<feature type="transmembrane region" description="Helical" evidence="9">
    <location>
        <begin position="12"/>
        <end position="29"/>
    </location>
</feature>
<name>A0A133Y3L2_9LACT</name>
<keyword evidence="2" id="KW-0813">Transport</keyword>
<dbReference type="PATRIC" id="fig|87541.4.peg.350"/>
<dbReference type="PANTHER" id="PTHR30574">
    <property type="entry name" value="INNER MEMBRANE PROTEIN YEDE"/>
    <property type="match status" value="1"/>
</dbReference>
<dbReference type="Proteomes" id="UP000070422">
    <property type="component" value="Unassembled WGS sequence"/>
</dbReference>
<comment type="caution">
    <text evidence="10">The sequence shown here is derived from an EMBL/GenBank/DDBJ whole genome shotgun (WGS) entry which is preliminary data.</text>
</comment>
<feature type="transmembrane region" description="Helical" evidence="9">
    <location>
        <begin position="326"/>
        <end position="349"/>
    </location>
</feature>
<feature type="transmembrane region" description="Helical" evidence="9">
    <location>
        <begin position="104"/>
        <end position="130"/>
    </location>
</feature>
<evidence type="ECO:0000256" key="7">
    <source>
        <dbReference type="ARBA" id="ARBA00023136"/>
    </source>
</evidence>
<dbReference type="AlphaFoldDB" id="A0A133Y3L2"/>
<evidence type="ECO:0000256" key="9">
    <source>
        <dbReference type="SAM" id="Phobius"/>
    </source>
</evidence>
<dbReference type="GO" id="GO:0005886">
    <property type="term" value="C:plasma membrane"/>
    <property type="evidence" value="ECO:0007669"/>
    <property type="project" value="UniProtKB-SubCell"/>
</dbReference>
<feature type="transmembrane region" description="Helical" evidence="9">
    <location>
        <begin position="193"/>
        <end position="215"/>
    </location>
</feature>
<keyword evidence="6 9" id="KW-1133">Transmembrane helix</keyword>
<keyword evidence="5 9" id="KW-0812">Transmembrane</keyword>
<gene>
    <name evidence="10" type="ORF">HMPREF3187_00349</name>
</gene>
<feature type="transmembrane region" description="Helical" evidence="9">
    <location>
        <begin position="265"/>
        <end position="283"/>
    </location>
</feature>
<keyword evidence="4" id="KW-0997">Cell inner membrane</keyword>
<reference evidence="10 11" key="1">
    <citation type="submission" date="2016-01" db="EMBL/GenBank/DDBJ databases">
        <authorList>
            <person name="Oliw E.H."/>
        </authorList>
    </citation>
    <scope>NUCLEOTIDE SEQUENCE [LARGE SCALE GENOMIC DNA]</scope>
    <source>
        <strain evidence="10 11">KA00635</strain>
    </source>
</reference>
<keyword evidence="3" id="KW-1003">Cell membrane</keyword>
<evidence type="ECO:0000313" key="10">
    <source>
        <dbReference type="EMBL" id="KXB37790.1"/>
    </source>
</evidence>
<sequence length="428" mass="47226">MGDTIMKTKEPFIGFILVFLILLFGYFYLQNDMLFFRLMMGCTLGYALSRGYMGFAGSVNRAYLTGSTRLMRTLMLLFFISAAGSLAVLFHADATSFGLWVNPINLGLLLGGILFGVGMAFSSCCASGVLTDLVTALPRALVTLIFFCAGVFLGFPIQNTASWIQESWFTTKTGAAIGTKGVYLPDLFEFDGLNGYLGALLVTAAFCLLVVRLSYAYENKHKKEGTYKQHFEEGIQKKVVEEQLNEKDTPLFSPKGYERFFVRPWTLKTSIFVISIVFILLMGVTKEGWGASTPYGFWFGKLLMIFGVSAEKIAQFTHGSPKPYILAFFRHPVTLQNVGILLGTAFYLLTAGQLIQTAKASFHITKKQAFFYALGGFCMGFGTRLSNGCNVGALYTPIANFSLSGWIFLIVLVIGGYWGNQVAHKVNL</sequence>
<accession>A0A133Y3L2</accession>
<evidence type="ECO:0000256" key="6">
    <source>
        <dbReference type="ARBA" id="ARBA00022989"/>
    </source>
</evidence>
<evidence type="ECO:0000313" key="11">
    <source>
        <dbReference type="Proteomes" id="UP000070422"/>
    </source>
</evidence>
<feature type="transmembrane region" description="Helical" evidence="9">
    <location>
        <begin position="35"/>
        <end position="53"/>
    </location>
</feature>
<dbReference type="Pfam" id="PF04143">
    <property type="entry name" value="Sulf_transp"/>
    <property type="match status" value="1"/>
</dbReference>
<comment type="subcellular location">
    <subcellularLocation>
        <location evidence="1">Cell inner membrane</location>
        <topology evidence="1">Multi-pass membrane protein</topology>
    </subcellularLocation>
</comment>
<dbReference type="EMBL" id="LSCQ01000019">
    <property type="protein sequence ID" value="KXB37790.1"/>
    <property type="molecule type" value="Genomic_DNA"/>
</dbReference>
<proteinExistence type="inferred from homology"/>
<evidence type="ECO:0000256" key="1">
    <source>
        <dbReference type="ARBA" id="ARBA00004429"/>
    </source>
</evidence>